<evidence type="ECO:0000313" key="3">
    <source>
        <dbReference type="EMBL" id="KAJ8894214.1"/>
    </source>
</evidence>
<gene>
    <name evidence="3" type="ORF">PR048_006824</name>
</gene>
<accession>A0ABQ9IBZ9</accession>
<evidence type="ECO:0000256" key="2">
    <source>
        <dbReference type="SAM" id="Phobius"/>
    </source>
</evidence>
<dbReference type="Proteomes" id="UP001159363">
    <property type="component" value="Chromosome 2"/>
</dbReference>
<keyword evidence="2" id="KW-0472">Membrane</keyword>
<organism evidence="3 4">
    <name type="scientific">Dryococelus australis</name>
    <dbReference type="NCBI Taxonomy" id="614101"/>
    <lineage>
        <taxon>Eukaryota</taxon>
        <taxon>Metazoa</taxon>
        <taxon>Ecdysozoa</taxon>
        <taxon>Arthropoda</taxon>
        <taxon>Hexapoda</taxon>
        <taxon>Insecta</taxon>
        <taxon>Pterygota</taxon>
        <taxon>Neoptera</taxon>
        <taxon>Polyneoptera</taxon>
        <taxon>Phasmatodea</taxon>
        <taxon>Verophasmatodea</taxon>
        <taxon>Anareolatae</taxon>
        <taxon>Phasmatidae</taxon>
        <taxon>Eurycanthinae</taxon>
        <taxon>Dryococelus</taxon>
    </lineage>
</organism>
<feature type="transmembrane region" description="Helical" evidence="2">
    <location>
        <begin position="63"/>
        <end position="89"/>
    </location>
</feature>
<evidence type="ECO:0000256" key="1">
    <source>
        <dbReference type="SAM" id="MobiDB-lite"/>
    </source>
</evidence>
<protein>
    <submittedName>
        <fullName evidence="3">Uncharacterized protein</fullName>
    </submittedName>
</protein>
<dbReference type="EMBL" id="JARBHB010000002">
    <property type="protein sequence ID" value="KAJ8894214.1"/>
    <property type="molecule type" value="Genomic_DNA"/>
</dbReference>
<reference evidence="3 4" key="1">
    <citation type="submission" date="2023-02" db="EMBL/GenBank/DDBJ databases">
        <title>LHISI_Scaffold_Assembly.</title>
        <authorList>
            <person name="Stuart O.P."/>
            <person name="Cleave R."/>
            <person name="Magrath M.J.L."/>
            <person name="Mikheyev A.S."/>
        </authorList>
    </citation>
    <scope>NUCLEOTIDE SEQUENCE [LARGE SCALE GENOMIC DNA]</scope>
    <source>
        <strain evidence="3">Daus_M_001</strain>
        <tissue evidence="3">Leg muscle</tissue>
    </source>
</reference>
<feature type="region of interest" description="Disordered" evidence="1">
    <location>
        <begin position="24"/>
        <end position="46"/>
    </location>
</feature>
<evidence type="ECO:0000313" key="4">
    <source>
        <dbReference type="Proteomes" id="UP001159363"/>
    </source>
</evidence>
<comment type="caution">
    <text evidence="3">The sequence shown here is derived from an EMBL/GenBank/DDBJ whole genome shotgun (WGS) entry which is preliminary data.</text>
</comment>
<keyword evidence="4" id="KW-1185">Reference proteome</keyword>
<sequence length="92" mass="9847">MEMTLSPARSGVFVPSQKREGVECPGGAAMDARENGGTTTAVTEERGPAVTAWRPAVVWRAAIFLAALHVAALYALLTVPLFGAFYTYMWGE</sequence>
<proteinExistence type="predicted"/>
<name>A0ABQ9IBZ9_9NEOP</name>
<keyword evidence="2" id="KW-1133">Transmembrane helix</keyword>
<keyword evidence="2" id="KW-0812">Transmembrane</keyword>